<evidence type="ECO:0000256" key="2">
    <source>
        <dbReference type="ARBA" id="ARBA00005155"/>
    </source>
</evidence>
<dbReference type="EMBL" id="OMOF01000277">
    <property type="protein sequence ID" value="SPF46182.1"/>
    <property type="molecule type" value="Genomic_DNA"/>
</dbReference>
<dbReference type="PANTHER" id="PTHR33712:SF7">
    <property type="entry name" value="LIGHT-INDEPENDENT PROTOCHLOROPHYLLIDE REDUCTASE SUBUNIT B"/>
    <property type="match status" value="1"/>
</dbReference>
<evidence type="ECO:0000256" key="1">
    <source>
        <dbReference type="ARBA" id="ARBA00003171"/>
    </source>
</evidence>
<accession>A0A2U3L2R4</accession>
<dbReference type="UniPathway" id="UPA00782"/>
<feature type="domain" description="Nitrogenase/oxidoreductase component 1" evidence="4">
    <location>
        <begin position="20"/>
        <end position="420"/>
    </location>
</feature>
<dbReference type="InterPro" id="IPR005975">
    <property type="entry name" value="Nase_Mo-Fe_CF"/>
</dbReference>
<evidence type="ECO:0000259" key="4">
    <source>
        <dbReference type="Pfam" id="PF00148"/>
    </source>
</evidence>
<evidence type="ECO:0000256" key="3">
    <source>
        <dbReference type="ARBA" id="ARBA00011002"/>
    </source>
</evidence>
<dbReference type="GO" id="GO:0016491">
    <property type="term" value="F:oxidoreductase activity"/>
    <property type="evidence" value="ECO:0007669"/>
    <property type="project" value="InterPro"/>
</dbReference>
<proteinExistence type="inferred from homology"/>
<comment type="function">
    <text evidence="1">This protein may play a role in the biosynthesis of the prosthetic group of nitrogenase (FeMo cofactor).</text>
</comment>
<dbReference type="InterPro" id="IPR000510">
    <property type="entry name" value="Nase/OxRdtase_comp1"/>
</dbReference>
<dbReference type="GO" id="GO:0065003">
    <property type="term" value="P:protein-containing complex assembly"/>
    <property type="evidence" value="ECO:0007669"/>
    <property type="project" value="InterPro"/>
</dbReference>
<comment type="similarity">
    <text evidence="3">Belongs to the NifD/NifK/NifE/NifN family.</text>
</comment>
<sequence>MKPNVIMKNKSIQVYPIKLSQPMGATLAVLGVKGSLALAHGAVGCSSLTKIFFTRHFCDPIAIRTTAVNEVTAIFDGGDGIVKEAIQNFLPRAKPEIIGLFSTGMTSAKGDDLKRIVSAIDYPIVYADTPDFVGGLESGWAKMAAAFIEQVMESPKSIRSDKVLLLPHVSLHPLEVEGVKDLLTGFGFEVYALPDLSESLDGHLGVNQASVCQGGIAMNDIRQLGSAGIVISIGASMLPVAEEFLKKSPHSVHINLPGIMGLQATDTLIEHLMRLTGKEPDHRVKHWRKRHQDALIDSHFSIGRKRFILAGEPDRIVDMANCIAEAGGTISALVASTPSKLLERSVAQRTFVGDLEDVEGMIDDCDVLISNYHGERIAHRHGKVQVLRGFPILEQIGVQLKVDTLYNGGTHFLVEVANAIITDHAHRQYH</sequence>
<dbReference type="AlphaFoldDB" id="A0A2U3L2R4"/>
<dbReference type="GO" id="GO:0009399">
    <property type="term" value="P:nitrogen fixation"/>
    <property type="evidence" value="ECO:0007669"/>
    <property type="project" value="InterPro"/>
</dbReference>
<evidence type="ECO:0000313" key="6">
    <source>
        <dbReference type="Proteomes" id="UP000238916"/>
    </source>
</evidence>
<dbReference type="SUPFAM" id="SSF53807">
    <property type="entry name" value="Helical backbone' metal receptor"/>
    <property type="match status" value="1"/>
</dbReference>
<dbReference type="NCBIfam" id="TIGR01285">
    <property type="entry name" value="nifN"/>
    <property type="match status" value="1"/>
</dbReference>
<organism evidence="5 6">
    <name type="scientific">Candidatus Desulfosporosinus infrequens</name>
    <dbReference type="NCBI Taxonomy" id="2043169"/>
    <lineage>
        <taxon>Bacteria</taxon>
        <taxon>Bacillati</taxon>
        <taxon>Bacillota</taxon>
        <taxon>Clostridia</taxon>
        <taxon>Eubacteriales</taxon>
        <taxon>Desulfitobacteriaceae</taxon>
        <taxon>Desulfosporosinus</taxon>
    </lineage>
</organism>
<gene>
    <name evidence="5" type="primary">nifN</name>
    <name evidence="5" type="ORF">SBF1_3480007</name>
</gene>
<evidence type="ECO:0000313" key="5">
    <source>
        <dbReference type="EMBL" id="SPF46182.1"/>
    </source>
</evidence>
<comment type="pathway">
    <text evidence="2">Cofactor biosynthesis; Fe-Mo cofactor biosynthesis.</text>
</comment>
<dbReference type="Gene3D" id="3.40.50.1980">
    <property type="entry name" value="Nitrogenase molybdenum iron protein domain"/>
    <property type="match status" value="3"/>
</dbReference>
<protein>
    <submittedName>
        <fullName evidence="5">(FeMo) nitrogenase cofactor biosynthesis protein NifN</fullName>
    </submittedName>
</protein>
<reference evidence="6" key="1">
    <citation type="submission" date="2018-02" db="EMBL/GenBank/DDBJ databases">
        <authorList>
            <person name="Hausmann B."/>
        </authorList>
    </citation>
    <scope>NUCLEOTIDE SEQUENCE [LARGE SCALE GENOMIC DNA]</scope>
    <source>
        <strain evidence="6">Peat soil MAG SbF1</strain>
    </source>
</reference>
<dbReference type="PANTHER" id="PTHR33712">
    <property type="entry name" value="LIGHT-INDEPENDENT PROTOCHLOROPHYLLIDE REDUCTASE SUBUNIT B"/>
    <property type="match status" value="1"/>
</dbReference>
<dbReference type="Pfam" id="PF00148">
    <property type="entry name" value="Oxidored_nitro"/>
    <property type="match status" value="1"/>
</dbReference>
<name>A0A2U3L2R4_9FIRM</name>
<dbReference type="OrthoDB" id="9800746at2"/>
<dbReference type="Proteomes" id="UP000238916">
    <property type="component" value="Unassembled WGS sequence"/>
</dbReference>
<dbReference type="InterPro" id="IPR050152">
    <property type="entry name" value="ChlB/BchB/BchZ"/>
</dbReference>